<keyword evidence="2" id="KW-1185">Reference proteome</keyword>
<gene>
    <name evidence="1" type="primary">ga24645</name>
    <name evidence="1" type="ORF">PR202_ga24645</name>
</gene>
<dbReference type="AlphaFoldDB" id="A0AAV5D8W8"/>
<dbReference type="EMBL" id="BQKI01000013">
    <property type="protein sequence ID" value="GJN06875.1"/>
    <property type="molecule type" value="Genomic_DNA"/>
</dbReference>
<protein>
    <submittedName>
        <fullName evidence="1">Uncharacterized protein</fullName>
    </submittedName>
</protein>
<accession>A0AAV5D8W8</accession>
<sequence length="263" mass="29422">MTRVQDRRWVVRANQGTAISLLTASPDIVDPLVGYAGATTPLPPFSDEQWEWWTDQPIGTVSSDGTIVLCLLRPLTSSTYSYFGCLFNVSFSLLHPGEAAWTTVQKHLTISPYKMNRCSVAYHDGTIVLSEGSAGSWCIPTTQSGILATSDQRLWWTPTPCEKGCGWVKKDDRSLAGRILFLGLPSSFAVDTALFDMMSDDGCAYFIIRRMPFFFPKPCMLFKYSFCDGKSELIEHLPIGWHNQASLWLTSQPVIVPTDRRTF</sequence>
<evidence type="ECO:0000313" key="1">
    <source>
        <dbReference type="EMBL" id="GJN06875.1"/>
    </source>
</evidence>
<name>A0AAV5D8W8_ELECO</name>
<reference evidence="1" key="2">
    <citation type="submission" date="2021-12" db="EMBL/GenBank/DDBJ databases">
        <title>Resequencing data analysis of finger millet.</title>
        <authorList>
            <person name="Hatakeyama M."/>
            <person name="Aluri S."/>
            <person name="Balachadran M.T."/>
            <person name="Sivarajan S.R."/>
            <person name="Poveda L."/>
            <person name="Shimizu-Inatsugi R."/>
            <person name="Schlapbach R."/>
            <person name="Sreeman S.M."/>
            <person name="Shimizu K.K."/>
        </authorList>
    </citation>
    <scope>NUCLEOTIDE SEQUENCE</scope>
</reference>
<proteinExistence type="predicted"/>
<dbReference type="Proteomes" id="UP001054889">
    <property type="component" value="Unassembled WGS sequence"/>
</dbReference>
<comment type="caution">
    <text evidence="1">The sequence shown here is derived from an EMBL/GenBank/DDBJ whole genome shotgun (WGS) entry which is preliminary data.</text>
</comment>
<organism evidence="1 2">
    <name type="scientific">Eleusine coracana subsp. coracana</name>
    <dbReference type="NCBI Taxonomy" id="191504"/>
    <lineage>
        <taxon>Eukaryota</taxon>
        <taxon>Viridiplantae</taxon>
        <taxon>Streptophyta</taxon>
        <taxon>Embryophyta</taxon>
        <taxon>Tracheophyta</taxon>
        <taxon>Spermatophyta</taxon>
        <taxon>Magnoliopsida</taxon>
        <taxon>Liliopsida</taxon>
        <taxon>Poales</taxon>
        <taxon>Poaceae</taxon>
        <taxon>PACMAD clade</taxon>
        <taxon>Chloridoideae</taxon>
        <taxon>Cynodonteae</taxon>
        <taxon>Eleusininae</taxon>
        <taxon>Eleusine</taxon>
    </lineage>
</organism>
<reference evidence="1" key="1">
    <citation type="journal article" date="2018" name="DNA Res.">
        <title>Multiple hybrid de novo genome assembly of finger millet, an orphan allotetraploid crop.</title>
        <authorList>
            <person name="Hatakeyama M."/>
            <person name="Aluri S."/>
            <person name="Balachadran M.T."/>
            <person name="Sivarajan S.R."/>
            <person name="Patrignani A."/>
            <person name="Gruter S."/>
            <person name="Poveda L."/>
            <person name="Shimizu-Inatsugi R."/>
            <person name="Baeten J."/>
            <person name="Francoijs K.J."/>
            <person name="Nataraja K.N."/>
            <person name="Reddy Y.A.N."/>
            <person name="Phadnis S."/>
            <person name="Ravikumar R.L."/>
            <person name="Schlapbach R."/>
            <person name="Sreeman S.M."/>
            <person name="Shimizu K.K."/>
        </authorList>
    </citation>
    <scope>NUCLEOTIDE SEQUENCE</scope>
</reference>
<evidence type="ECO:0000313" key="2">
    <source>
        <dbReference type="Proteomes" id="UP001054889"/>
    </source>
</evidence>